<dbReference type="InterPro" id="IPR044824">
    <property type="entry name" value="MAIN-like"/>
</dbReference>
<evidence type="ECO:0000313" key="3">
    <source>
        <dbReference type="EMBL" id="KAG8484071.1"/>
    </source>
</evidence>
<feature type="compositionally biased region" description="Basic residues" evidence="1">
    <location>
        <begin position="51"/>
        <end position="96"/>
    </location>
</feature>
<dbReference type="Pfam" id="PF10536">
    <property type="entry name" value="PMD"/>
    <property type="match status" value="2"/>
</dbReference>
<reference evidence="3 4" key="1">
    <citation type="journal article" date="2021" name="bioRxiv">
        <title>The Gossypium anomalum genome as a resource for cotton improvement and evolutionary analysis of hybrid incompatibility.</title>
        <authorList>
            <person name="Grover C.E."/>
            <person name="Yuan D."/>
            <person name="Arick M.A."/>
            <person name="Miller E.R."/>
            <person name="Hu G."/>
            <person name="Peterson D.G."/>
            <person name="Wendel J.F."/>
            <person name="Udall J.A."/>
        </authorList>
    </citation>
    <scope>NUCLEOTIDE SEQUENCE [LARGE SCALE GENOMIC DNA]</scope>
    <source>
        <strain evidence="3">JFW-Udall</strain>
        <tissue evidence="3">Leaf</tissue>
    </source>
</reference>
<feature type="domain" description="Aminotransferase-like plant mobile" evidence="2">
    <location>
        <begin position="133"/>
        <end position="266"/>
    </location>
</feature>
<keyword evidence="4" id="KW-1185">Reference proteome</keyword>
<dbReference type="AlphaFoldDB" id="A0A8J6CUN3"/>
<evidence type="ECO:0000313" key="4">
    <source>
        <dbReference type="Proteomes" id="UP000701853"/>
    </source>
</evidence>
<organism evidence="3 4">
    <name type="scientific">Gossypium anomalum</name>
    <dbReference type="NCBI Taxonomy" id="47600"/>
    <lineage>
        <taxon>Eukaryota</taxon>
        <taxon>Viridiplantae</taxon>
        <taxon>Streptophyta</taxon>
        <taxon>Embryophyta</taxon>
        <taxon>Tracheophyta</taxon>
        <taxon>Spermatophyta</taxon>
        <taxon>Magnoliopsida</taxon>
        <taxon>eudicotyledons</taxon>
        <taxon>Gunneridae</taxon>
        <taxon>Pentapetalae</taxon>
        <taxon>rosids</taxon>
        <taxon>malvids</taxon>
        <taxon>Malvales</taxon>
        <taxon>Malvaceae</taxon>
        <taxon>Malvoideae</taxon>
        <taxon>Gossypium</taxon>
    </lineage>
</organism>
<feature type="compositionally biased region" description="Basic and acidic residues" evidence="1">
    <location>
        <begin position="655"/>
        <end position="668"/>
    </location>
</feature>
<name>A0A8J6CUN3_9ROSI</name>
<dbReference type="Proteomes" id="UP000701853">
    <property type="component" value="Chromosome 9"/>
</dbReference>
<feature type="domain" description="Aminotransferase-like plant mobile" evidence="2">
    <location>
        <begin position="268"/>
        <end position="467"/>
    </location>
</feature>
<protein>
    <recommendedName>
        <fullName evidence="2">Aminotransferase-like plant mobile domain-containing protein</fullName>
    </recommendedName>
</protein>
<feature type="compositionally biased region" description="Polar residues" evidence="1">
    <location>
        <begin position="673"/>
        <end position="683"/>
    </location>
</feature>
<dbReference type="OrthoDB" id="1936739at2759"/>
<sequence>MLVPEAAPVLPLAEAAPVSAAFGADLTPHAEGFYFFVWGTIIYGPQASFSAKKKKKKREEGKKRRRRKKKKERRRRRPAAERRKKKKKKRRRRSRGKEKEGKKKDSYRILRGRVNGVGYSPDARLMPYLELAGFGSAALTRTFDLRYDLISALVERWRPETHTFHLPCGECTVTLEDVALQFGLPIDGDAVTGVSAIAEPAALCYSLLGASPGDAESTFSELKFTWLKANFQHLSDNATEEELVCAARAYIMHIIGGVLMPNSNNNKGSAVLAMLYRELCRTTKPNAVDMGGCLILLQSWALYRMPFLASVSHQPYVYLLVNRWSIYPGIGRSYTVPIYRLMIEQHAGEGFIWMPYRRPEIAAIIPSSAYVDSQLWCTNAPIISFNVVEWYHGDRVLRQFGCIQYIPDPPMQVGEEVHGKNKRGRHGQHWGVTHRRHIAVWESRMARRPQMDMSSDLRPSLEYIQWYFSMGKPYLLGGQSTIVPPHVQRSEAYEPVADIEPDPQPDAEHDPEPEPEVQQEAESERSHSHSTDTSYHPDLACNDYFPGSSSHSHSADTSYHPNFTGNDNFSGSSGGGYYYRFDMFGSYTPQHSTSPGPYPLHYSTAPGPYPLRYSTPTGLYPPQHGTPPGSSSSMPIEPYDFSSMYQTPSPATEEDVGRHDHPQRERRPLQKYTPRTTPSNHQF</sequence>
<dbReference type="GO" id="GO:0010073">
    <property type="term" value="P:meristem maintenance"/>
    <property type="evidence" value="ECO:0007669"/>
    <property type="project" value="InterPro"/>
</dbReference>
<gene>
    <name evidence="3" type="ORF">CXB51_022960</name>
</gene>
<evidence type="ECO:0000259" key="2">
    <source>
        <dbReference type="Pfam" id="PF10536"/>
    </source>
</evidence>
<dbReference type="InterPro" id="IPR019557">
    <property type="entry name" value="AminoTfrase-like_pln_mobile"/>
</dbReference>
<feature type="region of interest" description="Disordered" evidence="1">
    <location>
        <begin position="49"/>
        <end position="105"/>
    </location>
</feature>
<evidence type="ECO:0000256" key="1">
    <source>
        <dbReference type="SAM" id="MobiDB-lite"/>
    </source>
</evidence>
<dbReference type="PANTHER" id="PTHR46033">
    <property type="entry name" value="PROTEIN MAIN-LIKE 2"/>
    <property type="match status" value="1"/>
</dbReference>
<feature type="region of interest" description="Disordered" evidence="1">
    <location>
        <begin position="497"/>
        <end position="542"/>
    </location>
</feature>
<feature type="region of interest" description="Disordered" evidence="1">
    <location>
        <begin position="613"/>
        <end position="683"/>
    </location>
</feature>
<proteinExistence type="predicted"/>
<comment type="caution">
    <text evidence="3">The sequence shown here is derived from an EMBL/GenBank/DDBJ whole genome shotgun (WGS) entry which is preliminary data.</text>
</comment>
<dbReference type="PANTHER" id="PTHR46033:SF8">
    <property type="entry name" value="PROTEIN MAINTENANCE OF MERISTEMS-LIKE"/>
    <property type="match status" value="1"/>
</dbReference>
<accession>A0A8J6CUN3</accession>
<dbReference type="EMBL" id="JAHUZN010000009">
    <property type="protein sequence ID" value="KAG8484071.1"/>
    <property type="molecule type" value="Genomic_DNA"/>
</dbReference>